<accession>A0A8J3T6L8</accession>
<organism evidence="1 2">
    <name type="scientific">Planobispora takensis</name>
    <dbReference type="NCBI Taxonomy" id="1367882"/>
    <lineage>
        <taxon>Bacteria</taxon>
        <taxon>Bacillati</taxon>
        <taxon>Actinomycetota</taxon>
        <taxon>Actinomycetes</taxon>
        <taxon>Streptosporangiales</taxon>
        <taxon>Streptosporangiaceae</taxon>
        <taxon>Planobispora</taxon>
    </lineage>
</organism>
<dbReference type="Proteomes" id="UP000634476">
    <property type="component" value="Unassembled WGS sequence"/>
</dbReference>
<evidence type="ECO:0000313" key="2">
    <source>
        <dbReference type="Proteomes" id="UP000634476"/>
    </source>
</evidence>
<dbReference type="EMBL" id="BOOK01000062">
    <property type="protein sequence ID" value="GII05145.1"/>
    <property type="molecule type" value="Genomic_DNA"/>
</dbReference>
<protein>
    <submittedName>
        <fullName evidence="1">Uncharacterized protein</fullName>
    </submittedName>
</protein>
<reference evidence="1" key="1">
    <citation type="submission" date="2021-01" db="EMBL/GenBank/DDBJ databases">
        <title>Whole genome shotgun sequence of Planobispora takensis NBRC 109077.</title>
        <authorList>
            <person name="Komaki H."/>
            <person name="Tamura T."/>
        </authorList>
    </citation>
    <scope>NUCLEOTIDE SEQUENCE</scope>
    <source>
        <strain evidence="1">NBRC 109077</strain>
    </source>
</reference>
<dbReference type="AlphaFoldDB" id="A0A8J3T6L8"/>
<gene>
    <name evidence="1" type="ORF">Pta02_71530</name>
</gene>
<name>A0A8J3T6L8_9ACTN</name>
<comment type="caution">
    <text evidence="1">The sequence shown here is derived from an EMBL/GenBank/DDBJ whole genome shotgun (WGS) entry which is preliminary data.</text>
</comment>
<sequence length="40" mass="4723">MHDVRGRLIDFDEETEQADGRQAGYGLRLKRLLGQRPLRR</sequence>
<proteinExistence type="predicted"/>
<evidence type="ECO:0000313" key="1">
    <source>
        <dbReference type="EMBL" id="GII05145.1"/>
    </source>
</evidence>
<keyword evidence="2" id="KW-1185">Reference proteome</keyword>
<dbReference type="RefSeq" id="WP_275423641.1">
    <property type="nucleotide sequence ID" value="NZ_BOOK01000062.1"/>
</dbReference>